<protein>
    <submittedName>
        <fullName evidence="2">Acyl-CoA carboxylase subunit epsilon</fullName>
    </submittedName>
</protein>
<evidence type="ECO:0000256" key="1">
    <source>
        <dbReference type="SAM" id="MobiDB-lite"/>
    </source>
</evidence>
<dbReference type="GO" id="GO:0004658">
    <property type="term" value="F:propionyl-CoA carboxylase activity"/>
    <property type="evidence" value="ECO:0007669"/>
    <property type="project" value="InterPro"/>
</dbReference>
<reference evidence="2 3" key="1">
    <citation type="submission" date="2020-10" db="EMBL/GenBank/DDBJ databases">
        <title>Streptomyces ferrugineus complate genome analysis.</title>
        <authorList>
            <person name="Anwar N."/>
        </authorList>
    </citation>
    <scope>NUCLEOTIDE SEQUENCE [LARGE SCALE GENOMIC DNA]</scope>
    <source>
        <strain evidence="2 3">CCTCC AA2014009</strain>
    </source>
</reference>
<sequence>MADGTGITVLHGKPDAAELAAVTAVLLARLRALSADVPATAAAPRAEWTVRGDGRPAATSWTARSPRGRR</sequence>
<dbReference type="KEGG" id="sfeu:IM697_37610"/>
<dbReference type="RefSeq" id="WP_194040936.1">
    <property type="nucleotide sequence ID" value="NZ_CP063373.1"/>
</dbReference>
<name>A0A7M2SI53_9ACTN</name>
<dbReference type="AlphaFoldDB" id="A0A7M2SI53"/>
<dbReference type="EMBL" id="CP063373">
    <property type="protein sequence ID" value="QOV35709.1"/>
    <property type="molecule type" value="Genomic_DNA"/>
</dbReference>
<evidence type="ECO:0000313" key="2">
    <source>
        <dbReference type="EMBL" id="QOV35709.1"/>
    </source>
</evidence>
<dbReference type="GO" id="GO:0003989">
    <property type="term" value="F:acetyl-CoA carboxylase activity"/>
    <property type="evidence" value="ECO:0007669"/>
    <property type="project" value="InterPro"/>
</dbReference>
<organism evidence="2 3">
    <name type="scientific">Streptomyces ferrugineus</name>
    <dbReference type="NCBI Taxonomy" id="1413221"/>
    <lineage>
        <taxon>Bacteria</taxon>
        <taxon>Bacillati</taxon>
        <taxon>Actinomycetota</taxon>
        <taxon>Actinomycetes</taxon>
        <taxon>Kitasatosporales</taxon>
        <taxon>Streptomycetaceae</taxon>
        <taxon>Streptomyces</taxon>
    </lineage>
</organism>
<accession>A0A7M2SI53</accession>
<dbReference type="Pfam" id="PF13822">
    <property type="entry name" value="ACC_epsilon"/>
    <property type="match status" value="1"/>
</dbReference>
<keyword evidence="3" id="KW-1185">Reference proteome</keyword>
<feature type="region of interest" description="Disordered" evidence="1">
    <location>
        <begin position="51"/>
        <end position="70"/>
    </location>
</feature>
<dbReference type="Proteomes" id="UP000594205">
    <property type="component" value="Chromosome"/>
</dbReference>
<gene>
    <name evidence="2" type="ORF">IM697_37610</name>
</gene>
<evidence type="ECO:0000313" key="3">
    <source>
        <dbReference type="Proteomes" id="UP000594205"/>
    </source>
</evidence>
<proteinExistence type="predicted"/>
<dbReference type="InterPro" id="IPR032716">
    <property type="entry name" value="ACC_epsilon"/>
</dbReference>